<evidence type="ECO:0000313" key="2">
    <source>
        <dbReference type="EMBL" id="NYE18411.1"/>
    </source>
</evidence>
<evidence type="ECO:0000313" key="3">
    <source>
        <dbReference type="Proteomes" id="UP000576969"/>
    </source>
</evidence>
<feature type="domain" description="SMP-30/Gluconolactonase/LRE-like region" evidence="1">
    <location>
        <begin position="21"/>
        <end position="270"/>
    </location>
</feature>
<dbReference type="Proteomes" id="UP000576969">
    <property type="component" value="Unassembled WGS sequence"/>
</dbReference>
<proteinExistence type="predicted"/>
<dbReference type="InterPro" id="IPR051262">
    <property type="entry name" value="SMP-30/CGR1_Lactonase"/>
</dbReference>
<protein>
    <submittedName>
        <fullName evidence="2">Gluconolactonase</fullName>
        <ecNumber evidence="2">3.1.1.17</ecNumber>
    </submittedName>
</protein>
<dbReference type="InterPro" id="IPR011042">
    <property type="entry name" value="6-blade_b-propeller_TolB-like"/>
</dbReference>
<dbReference type="InterPro" id="IPR013658">
    <property type="entry name" value="SGL"/>
</dbReference>
<dbReference type="PANTHER" id="PTHR47572:SF5">
    <property type="entry name" value="BLR2277 PROTEIN"/>
    <property type="match status" value="1"/>
</dbReference>
<dbReference type="EMBL" id="JACCBV010000001">
    <property type="protein sequence ID" value="NYE18411.1"/>
    <property type="molecule type" value="Genomic_DNA"/>
</dbReference>
<dbReference type="PANTHER" id="PTHR47572">
    <property type="entry name" value="LIPOPROTEIN-RELATED"/>
    <property type="match status" value="1"/>
</dbReference>
<dbReference type="RefSeq" id="WP_179487055.1">
    <property type="nucleotide sequence ID" value="NZ_JACCBV010000001.1"/>
</dbReference>
<dbReference type="Pfam" id="PF08450">
    <property type="entry name" value="SGL"/>
    <property type="match status" value="1"/>
</dbReference>
<comment type="caution">
    <text evidence="2">The sequence shown here is derived from an EMBL/GenBank/DDBJ whole genome shotgun (WGS) entry which is preliminary data.</text>
</comment>
<accession>A0A7Y9KIA9</accession>
<keyword evidence="2" id="KW-0378">Hydrolase</keyword>
<name>A0A7Y9KIA9_9MICO</name>
<gene>
    <name evidence="2" type="ORF">BJ991_000439</name>
</gene>
<evidence type="ECO:0000259" key="1">
    <source>
        <dbReference type="Pfam" id="PF08450"/>
    </source>
</evidence>
<dbReference type="Gene3D" id="2.120.10.30">
    <property type="entry name" value="TolB, C-terminal domain"/>
    <property type="match status" value="1"/>
</dbReference>
<dbReference type="AlphaFoldDB" id="A0A7Y9KIA9"/>
<dbReference type="EC" id="3.1.1.17" evidence="2"/>
<organism evidence="2 3">
    <name type="scientific">Microbacterium immunditiarum</name>
    <dbReference type="NCBI Taxonomy" id="337480"/>
    <lineage>
        <taxon>Bacteria</taxon>
        <taxon>Bacillati</taxon>
        <taxon>Actinomycetota</taxon>
        <taxon>Actinomycetes</taxon>
        <taxon>Micrococcales</taxon>
        <taxon>Microbacteriaceae</taxon>
        <taxon>Microbacterium</taxon>
    </lineage>
</organism>
<sequence>MEVEGSAVGTSFREIARGIGFTEGPVWLGGGRLAVTSTSRGQVATLALDGTPDTSIQRWVETGGGPNGLALARDGRLAVLQNATFRTRSTRPVASGIQVVDGDEVIDLAIPASVAPNDGAYGPDGALWFTDPGTDEERGLTPRVRRWEPATGDVATVAEGIAFPNGLAFSADASELFVADSQGHCIVRHPVRGATLGESETFAAIPGTEPDGIAFDTGGNLYVAAFASDEVVVIDPMGSVVRRLPTGEGSRPTNLCFAGDDLRTLVVTLASGGRVVAFDDLAQGLPL</sequence>
<reference evidence="2 3" key="1">
    <citation type="submission" date="2020-07" db="EMBL/GenBank/DDBJ databases">
        <title>Sequencing the genomes of 1000 actinobacteria strains.</title>
        <authorList>
            <person name="Klenk H.-P."/>
        </authorList>
    </citation>
    <scope>NUCLEOTIDE SEQUENCE [LARGE SCALE GENOMIC DNA]</scope>
    <source>
        <strain evidence="2 3">DSM 24662</strain>
    </source>
</reference>
<dbReference type="GO" id="GO:0004341">
    <property type="term" value="F:gluconolactonase activity"/>
    <property type="evidence" value="ECO:0007669"/>
    <property type="project" value="UniProtKB-EC"/>
</dbReference>
<keyword evidence="3" id="KW-1185">Reference proteome</keyword>
<dbReference type="SUPFAM" id="SSF63829">
    <property type="entry name" value="Calcium-dependent phosphotriesterase"/>
    <property type="match status" value="1"/>
</dbReference>